<keyword evidence="3 7" id="KW-0812">Transmembrane</keyword>
<dbReference type="Gene3D" id="1.10.1450.10">
    <property type="entry name" value="Tetraspanin"/>
    <property type="match status" value="1"/>
</dbReference>
<evidence type="ECO:0000313" key="10">
    <source>
        <dbReference type="RefSeq" id="XP_035666331.1"/>
    </source>
</evidence>
<dbReference type="RefSeq" id="XP_035666330.1">
    <property type="nucleotide sequence ID" value="XM_035810437.1"/>
</dbReference>
<feature type="transmembrane region" description="Helical" evidence="7">
    <location>
        <begin position="218"/>
        <end position="241"/>
    </location>
</feature>
<dbReference type="PRINTS" id="PR00259">
    <property type="entry name" value="TMFOUR"/>
</dbReference>
<dbReference type="PIRSF" id="PIRSF002419">
    <property type="entry name" value="Tetraspanin"/>
    <property type="match status" value="1"/>
</dbReference>
<dbReference type="OrthoDB" id="5982705at2759"/>
<dbReference type="SUPFAM" id="SSF48652">
    <property type="entry name" value="Tetraspanin"/>
    <property type="match status" value="1"/>
</dbReference>
<keyword evidence="8" id="KW-1185">Reference proteome</keyword>
<dbReference type="KEGG" id="bfo:118409422"/>
<sequence>MAANACIKCWFVFVNSLFLAIGAAVVGLGIWVLVDKTTTVPGVDTVIGYFRTNAILTYISMGVGGLMFLVGLIGTIGGCKDSTCLLKLFLSIAILLFLVQLAIVLILAVPQILALYLVPYFKLAWIAPGNEATRDLIQLELKCCGFTDASEYTSIPNSCMSSTTGTPATTAAAATTATAATAATAGTVGPTATTATGSNYYTDGCYDKLNAWFQSIAMYFYIAAGVLLALELWQMISVCCLTSGINKERRVGDADMQMYPPPGRTRPNYNRPMY</sequence>
<dbReference type="PANTHER" id="PTHR19282:SF534">
    <property type="entry name" value="TETRASPANIN FAMILY-RELATED"/>
    <property type="match status" value="1"/>
</dbReference>
<feature type="transmembrane region" description="Helical" evidence="7">
    <location>
        <begin position="88"/>
        <end position="118"/>
    </location>
</feature>
<evidence type="ECO:0000256" key="4">
    <source>
        <dbReference type="ARBA" id="ARBA00022989"/>
    </source>
</evidence>
<proteinExistence type="inferred from homology"/>
<name>A0A9J7HVG9_BRAFL</name>
<accession>A0A9J7HVG9</accession>
<evidence type="ECO:0000256" key="7">
    <source>
        <dbReference type="RuleBase" id="RU361218"/>
    </source>
</evidence>
<comment type="subcellular location">
    <subcellularLocation>
        <location evidence="1 7">Membrane</location>
        <topology evidence="1 7">Multi-pass membrane protein</topology>
    </subcellularLocation>
</comment>
<feature type="transmembrane region" description="Helical" evidence="7">
    <location>
        <begin position="54"/>
        <end position="76"/>
    </location>
</feature>
<dbReference type="InterPro" id="IPR018499">
    <property type="entry name" value="Tetraspanin/Peripherin"/>
</dbReference>
<dbReference type="AlphaFoldDB" id="A0A9J7HVG9"/>
<reference evidence="8" key="1">
    <citation type="journal article" date="2020" name="Nat. Ecol. Evol.">
        <title>Deeply conserved synteny resolves early events in vertebrate evolution.</title>
        <authorList>
            <person name="Simakov O."/>
            <person name="Marletaz F."/>
            <person name="Yue J.X."/>
            <person name="O'Connell B."/>
            <person name="Jenkins J."/>
            <person name="Brandt A."/>
            <person name="Calef R."/>
            <person name="Tung C.H."/>
            <person name="Huang T.K."/>
            <person name="Schmutz J."/>
            <person name="Satoh N."/>
            <person name="Yu J.K."/>
            <person name="Putnam N.H."/>
            <person name="Green R.E."/>
            <person name="Rokhsar D.S."/>
        </authorList>
    </citation>
    <scope>NUCLEOTIDE SEQUENCE [LARGE SCALE GENOMIC DNA]</scope>
    <source>
        <strain evidence="8">S238N-H82</strain>
    </source>
</reference>
<keyword evidence="5 7" id="KW-0472">Membrane</keyword>
<evidence type="ECO:0000256" key="6">
    <source>
        <dbReference type="PIRSR" id="PIRSR002419-1"/>
    </source>
</evidence>
<dbReference type="PANTHER" id="PTHR19282">
    <property type="entry name" value="TETRASPANIN"/>
    <property type="match status" value="1"/>
</dbReference>
<dbReference type="OMA" id="WHTPENE"/>
<evidence type="ECO:0000256" key="3">
    <source>
        <dbReference type="ARBA" id="ARBA00022692"/>
    </source>
</evidence>
<dbReference type="GO" id="GO:0016020">
    <property type="term" value="C:membrane"/>
    <property type="evidence" value="ECO:0007669"/>
    <property type="project" value="UniProtKB-SubCell"/>
</dbReference>
<dbReference type="Pfam" id="PF00335">
    <property type="entry name" value="Tetraspanin"/>
    <property type="match status" value="1"/>
</dbReference>
<evidence type="ECO:0000313" key="8">
    <source>
        <dbReference type="Proteomes" id="UP000001554"/>
    </source>
</evidence>
<evidence type="ECO:0000256" key="2">
    <source>
        <dbReference type="ARBA" id="ARBA00006840"/>
    </source>
</evidence>
<evidence type="ECO:0000256" key="1">
    <source>
        <dbReference type="ARBA" id="ARBA00004141"/>
    </source>
</evidence>
<feature type="transmembrane region" description="Helical" evidence="7">
    <location>
        <begin position="12"/>
        <end position="34"/>
    </location>
</feature>
<dbReference type="Proteomes" id="UP000001554">
    <property type="component" value="Chromosome 2"/>
</dbReference>
<feature type="disulfide bond" evidence="6">
    <location>
        <begin position="144"/>
        <end position="159"/>
    </location>
</feature>
<evidence type="ECO:0000256" key="5">
    <source>
        <dbReference type="ARBA" id="ARBA00023136"/>
    </source>
</evidence>
<dbReference type="RefSeq" id="XP_035666331.1">
    <property type="nucleotide sequence ID" value="XM_035810438.1"/>
</dbReference>
<organism evidence="8 10">
    <name type="scientific">Branchiostoma floridae</name>
    <name type="common">Florida lancelet</name>
    <name type="synonym">Amphioxus</name>
    <dbReference type="NCBI Taxonomy" id="7739"/>
    <lineage>
        <taxon>Eukaryota</taxon>
        <taxon>Metazoa</taxon>
        <taxon>Chordata</taxon>
        <taxon>Cephalochordata</taxon>
        <taxon>Leptocardii</taxon>
        <taxon>Amphioxiformes</taxon>
        <taxon>Branchiostomatidae</taxon>
        <taxon>Branchiostoma</taxon>
    </lineage>
</organism>
<keyword evidence="4 7" id="KW-1133">Transmembrane helix</keyword>
<keyword evidence="6" id="KW-1015">Disulfide bond</keyword>
<gene>
    <name evidence="9 10" type="primary">LOC118409422</name>
</gene>
<reference evidence="9 10" key="2">
    <citation type="submission" date="2025-04" db="UniProtKB">
        <authorList>
            <consortium name="RefSeq"/>
        </authorList>
    </citation>
    <scope>IDENTIFICATION</scope>
    <source>
        <strain evidence="9 10">S238N-H82</strain>
        <tissue evidence="9 10">Testes</tissue>
    </source>
</reference>
<dbReference type="InterPro" id="IPR000301">
    <property type="entry name" value="Tetraspanin_animals"/>
</dbReference>
<dbReference type="GeneID" id="118409422"/>
<dbReference type="InterPro" id="IPR008952">
    <property type="entry name" value="Tetraspanin_EC2_sf"/>
</dbReference>
<comment type="similarity">
    <text evidence="2 7">Belongs to the tetraspanin (TM4SF) family.</text>
</comment>
<evidence type="ECO:0000313" key="9">
    <source>
        <dbReference type="RefSeq" id="XP_035666330.1"/>
    </source>
</evidence>
<protein>
    <recommendedName>
        <fullName evidence="7">Tetraspanin</fullName>
    </recommendedName>
</protein>